<keyword evidence="2" id="KW-1185">Reference proteome</keyword>
<dbReference type="AlphaFoldDB" id="K6ZV47"/>
<accession>K6ZV47</accession>
<dbReference type="EMBL" id="BAER01000044">
    <property type="protein sequence ID" value="GAC32668.1"/>
    <property type="molecule type" value="Genomic_DNA"/>
</dbReference>
<evidence type="ECO:0000313" key="1">
    <source>
        <dbReference type="EMBL" id="GAC32668.1"/>
    </source>
</evidence>
<sequence>MSSLGRLQTAQRKLLCWRVFKYSNFSILNKSFSMGYAKQNLPMGN</sequence>
<protein>
    <submittedName>
        <fullName evidence="1">Uncharacterized protein</fullName>
    </submittedName>
</protein>
<reference evidence="2" key="1">
    <citation type="journal article" date="2014" name="Environ. Microbiol.">
        <title>Comparative genomics of the marine bacterial genus Glaciecola reveals the high degree of genomic diversity and genomic characteristic for cold adaptation.</title>
        <authorList>
            <person name="Qin Q.L."/>
            <person name="Xie B.B."/>
            <person name="Yu Y."/>
            <person name="Shu Y.L."/>
            <person name="Rong J.C."/>
            <person name="Zhang Y.J."/>
            <person name="Zhao D.L."/>
            <person name="Chen X.L."/>
            <person name="Zhang X.Y."/>
            <person name="Chen B."/>
            <person name="Zhou B.C."/>
            <person name="Zhang Y.Z."/>
        </authorList>
    </citation>
    <scope>NUCLEOTIDE SEQUENCE [LARGE SCALE GENOMIC DNA]</scope>
    <source>
        <strain evidence="2">LMG 21857</strain>
    </source>
</reference>
<proteinExistence type="predicted"/>
<comment type="caution">
    <text evidence="1">The sequence shown here is derived from an EMBL/GenBank/DDBJ whole genome shotgun (WGS) entry which is preliminary data.</text>
</comment>
<gene>
    <name evidence="1" type="ORF">GPLA_1758</name>
</gene>
<evidence type="ECO:0000313" key="2">
    <source>
        <dbReference type="Proteomes" id="UP000006322"/>
    </source>
</evidence>
<organism evidence="1 2">
    <name type="scientific">Paraglaciecola polaris LMG 21857</name>
    <dbReference type="NCBI Taxonomy" id="1129793"/>
    <lineage>
        <taxon>Bacteria</taxon>
        <taxon>Pseudomonadati</taxon>
        <taxon>Pseudomonadota</taxon>
        <taxon>Gammaproteobacteria</taxon>
        <taxon>Alteromonadales</taxon>
        <taxon>Alteromonadaceae</taxon>
        <taxon>Paraglaciecola</taxon>
    </lineage>
</organism>
<name>K6ZV47_9ALTE</name>
<dbReference type="Proteomes" id="UP000006322">
    <property type="component" value="Unassembled WGS sequence"/>
</dbReference>